<evidence type="ECO:0000313" key="2">
    <source>
        <dbReference type="EMBL" id="MBK1671452.1"/>
    </source>
</evidence>
<evidence type="ECO:0000256" key="1">
    <source>
        <dbReference type="SAM" id="SignalP"/>
    </source>
</evidence>
<gene>
    <name evidence="2" type="ORF">CKO28_25980</name>
</gene>
<accession>A0ABS1DNF4</accession>
<organism evidence="2 3">
    <name type="scientific">Rhodovibrio sodomensis</name>
    <dbReference type="NCBI Taxonomy" id="1088"/>
    <lineage>
        <taxon>Bacteria</taxon>
        <taxon>Pseudomonadati</taxon>
        <taxon>Pseudomonadota</taxon>
        <taxon>Alphaproteobacteria</taxon>
        <taxon>Rhodospirillales</taxon>
        <taxon>Rhodovibrionaceae</taxon>
        <taxon>Rhodovibrio</taxon>
    </lineage>
</organism>
<proteinExistence type="predicted"/>
<comment type="caution">
    <text evidence="2">The sequence shown here is derived from an EMBL/GenBank/DDBJ whole genome shotgun (WGS) entry which is preliminary data.</text>
</comment>
<feature type="chain" id="PRO_5047094690" description="Lipoprotein" evidence="1">
    <location>
        <begin position="28"/>
        <end position="130"/>
    </location>
</feature>
<evidence type="ECO:0000313" key="3">
    <source>
        <dbReference type="Proteomes" id="UP001296873"/>
    </source>
</evidence>
<dbReference type="RefSeq" id="WP_200344341.1">
    <property type="nucleotide sequence ID" value="NZ_NRRL01000193.1"/>
</dbReference>
<dbReference type="PROSITE" id="PS51257">
    <property type="entry name" value="PROKAR_LIPOPROTEIN"/>
    <property type="match status" value="1"/>
</dbReference>
<dbReference type="EMBL" id="NRRL01000193">
    <property type="protein sequence ID" value="MBK1671452.1"/>
    <property type="molecule type" value="Genomic_DNA"/>
</dbReference>
<dbReference type="Proteomes" id="UP001296873">
    <property type="component" value="Unassembled WGS sequence"/>
</dbReference>
<protein>
    <recommendedName>
        <fullName evidence="4">Lipoprotein</fullName>
    </recommendedName>
</protein>
<reference evidence="2 3" key="1">
    <citation type="journal article" date="2020" name="Microorganisms">
        <title>Osmotic Adaptation and Compatible Solute Biosynthesis of Phototrophic Bacteria as Revealed from Genome Analyses.</title>
        <authorList>
            <person name="Imhoff J.F."/>
            <person name="Rahn T."/>
            <person name="Kunzel S."/>
            <person name="Keller A."/>
            <person name="Neulinger S.C."/>
        </authorList>
    </citation>
    <scope>NUCLEOTIDE SEQUENCE [LARGE SCALE GENOMIC DNA]</scope>
    <source>
        <strain evidence="2 3">DSM 9895</strain>
    </source>
</reference>
<evidence type="ECO:0008006" key="4">
    <source>
        <dbReference type="Google" id="ProtNLM"/>
    </source>
</evidence>
<keyword evidence="1" id="KW-0732">Signal</keyword>
<sequence length="130" mass="14440">MTPRRAAWSRSLLAVALVLGLAGCSGGAGDPFNFGPVFSSPTGPQERGVWLKQGAGPQARRAAISECRTIARAQIERDRRIDRDQRVGSATVGVDQPAEDLTRQLRDYSQDKRQQRLFQTCMRNKGWRLD</sequence>
<feature type="signal peptide" evidence="1">
    <location>
        <begin position="1"/>
        <end position="27"/>
    </location>
</feature>
<name>A0ABS1DNF4_9PROT</name>
<keyword evidence="3" id="KW-1185">Reference proteome</keyword>